<proteinExistence type="inferred from homology"/>
<gene>
    <name evidence="8" type="ORF">FHS19_000224</name>
</gene>
<dbReference type="InterPro" id="IPR036388">
    <property type="entry name" value="WH-like_DNA-bd_sf"/>
</dbReference>
<dbReference type="InterPro" id="IPR013325">
    <property type="entry name" value="RNA_pol_sigma_r2"/>
</dbReference>
<dbReference type="Pfam" id="PF04542">
    <property type="entry name" value="Sigma70_r2"/>
    <property type="match status" value="1"/>
</dbReference>
<comment type="similarity">
    <text evidence="1">Belongs to the sigma-70 factor family. ECF subfamily.</text>
</comment>
<dbReference type="EMBL" id="JACHXJ010000001">
    <property type="protein sequence ID" value="MBB3125570.1"/>
    <property type="molecule type" value="Genomic_DNA"/>
</dbReference>
<evidence type="ECO:0000313" key="8">
    <source>
        <dbReference type="EMBL" id="MBB3125570.1"/>
    </source>
</evidence>
<dbReference type="SUPFAM" id="SSF88946">
    <property type="entry name" value="Sigma2 domain of RNA polymerase sigma factors"/>
    <property type="match status" value="1"/>
</dbReference>
<dbReference type="InterPro" id="IPR039425">
    <property type="entry name" value="RNA_pol_sigma-70-like"/>
</dbReference>
<dbReference type="GO" id="GO:0006352">
    <property type="term" value="P:DNA-templated transcription initiation"/>
    <property type="evidence" value="ECO:0007669"/>
    <property type="project" value="InterPro"/>
</dbReference>
<dbReference type="SUPFAM" id="SSF88659">
    <property type="entry name" value="Sigma3 and sigma4 domains of RNA polymerase sigma factors"/>
    <property type="match status" value="1"/>
</dbReference>
<dbReference type="InterPro" id="IPR013324">
    <property type="entry name" value="RNA_pol_sigma_r3/r4-like"/>
</dbReference>
<dbReference type="RefSeq" id="WP_246426392.1">
    <property type="nucleotide sequence ID" value="NZ_JACHXJ010000001.1"/>
</dbReference>
<evidence type="ECO:0000256" key="2">
    <source>
        <dbReference type="ARBA" id="ARBA00023015"/>
    </source>
</evidence>
<dbReference type="Pfam" id="PF04545">
    <property type="entry name" value="Sigma70_r4"/>
    <property type="match status" value="1"/>
</dbReference>
<evidence type="ECO:0000259" key="6">
    <source>
        <dbReference type="Pfam" id="PF04542"/>
    </source>
</evidence>
<accession>A0A839TII4</accession>
<dbReference type="CDD" id="cd06171">
    <property type="entry name" value="Sigma70_r4"/>
    <property type="match status" value="1"/>
</dbReference>
<feature type="domain" description="RNA polymerase sigma-70 region 4" evidence="7">
    <location>
        <begin position="123"/>
        <end position="172"/>
    </location>
</feature>
<evidence type="ECO:0000256" key="5">
    <source>
        <dbReference type="ARBA" id="ARBA00023163"/>
    </source>
</evidence>
<dbReference type="PANTHER" id="PTHR43133">
    <property type="entry name" value="RNA POLYMERASE ECF-TYPE SIGMA FACTO"/>
    <property type="match status" value="1"/>
</dbReference>
<keyword evidence="3" id="KW-0731">Sigma factor</keyword>
<dbReference type="InterPro" id="IPR007630">
    <property type="entry name" value="RNA_pol_sigma70_r4"/>
</dbReference>
<dbReference type="GO" id="GO:0016987">
    <property type="term" value="F:sigma factor activity"/>
    <property type="evidence" value="ECO:0007669"/>
    <property type="project" value="UniProtKB-KW"/>
</dbReference>
<dbReference type="Proteomes" id="UP000517523">
    <property type="component" value="Unassembled WGS sequence"/>
</dbReference>
<dbReference type="InterPro" id="IPR007627">
    <property type="entry name" value="RNA_pol_sigma70_r2"/>
</dbReference>
<dbReference type="GO" id="GO:0003677">
    <property type="term" value="F:DNA binding"/>
    <property type="evidence" value="ECO:0007669"/>
    <property type="project" value="UniProtKB-KW"/>
</dbReference>
<keyword evidence="2" id="KW-0805">Transcription regulation</keyword>
<dbReference type="InterPro" id="IPR014284">
    <property type="entry name" value="RNA_pol_sigma-70_dom"/>
</dbReference>
<comment type="caution">
    <text evidence="8">The sequence shown here is derived from an EMBL/GenBank/DDBJ whole genome shotgun (WGS) entry which is preliminary data.</text>
</comment>
<evidence type="ECO:0000256" key="4">
    <source>
        <dbReference type="ARBA" id="ARBA00023125"/>
    </source>
</evidence>
<reference evidence="8 9" key="1">
    <citation type="submission" date="2020-08" db="EMBL/GenBank/DDBJ databases">
        <title>Genomic Encyclopedia of Type Strains, Phase III (KMG-III): the genomes of soil and plant-associated and newly described type strains.</title>
        <authorList>
            <person name="Whitman W."/>
        </authorList>
    </citation>
    <scope>NUCLEOTIDE SEQUENCE [LARGE SCALE GENOMIC DNA]</scope>
    <source>
        <strain evidence="8 9">CECT 5831</strain>
    </source>
</reference>
<name>A0A839TII4_9BACL</name>
<dbReference type="AlphaFoldDB" id="A0A839TII4"/>
<organism evidence="8 9">
    <name type="scientific">Paenibacillus rhizosphaerae</name>
    <dbReference type="NCBI Taxonomy" id="297318"/>
    <lineage>
        <taxon>Bacteria</taxon>
        <taxon>Bacillati</taxon>
        <taxon>Bacillota</taxon>
        <taxon>Bacilli</taxon>
        <taxon>Bacillales</taxon>
        <taxon>Paenibacillaceae</taxon>
        <taxon>Paenibacillus</taxon>
    </lineage>
</organism>
<evidence type="ECO:0000256" key="3">
    <source>
        <dbReference type="ARBA" id="ARBA00023082"/>
    </source>
</evidence>
<evidence type="ECO:0000259" key="7">
    <source>
        <dbReference type="Pfam" id="PF04545"/>
    </source>
</evidence>
<protein>
    <submittedName>
        <fullName evidence="8">RNA polymerase sigma-70 factor (ECF subfamily)</fullName>
    </submittedName>
</protein>
<sequence length="181" mass="21239">MGSHAEMKKVSIGQAGEETDVYDAIMKHRETLLNIAYSYLRNRHDALEALQEMTCRAWVKRSTLKDGRALKAWLIRILIYVCIDEQRRRKRAVPTVVEQLEEISHPHDAFQAFNHDKFAMGPLLEKVKPKYRHVLILKYYNDLTLTEIAAVLGKPEGTVKTWQHKGLGQLRKWMKNRRDWE</sequence>
<keyword evidence="4" id="KW-0238">DNA-binding</keyword>
<evidence type="ECO:0000256" key="1">
    <source>
        <dbReference type="ARBA" id="ARBA00010641"/>
    </source>
</evidence>
<feature type="domain" description="RNA polymerase sigma-70 region 2" evidence="6">
    <location>
        <begin position="25"/>
        <end position="91"/>
    </location>
</feature>
<dbReference type="Gene3D" id="1.10.10.10">
    <property type="entry name" value="Winged helix-like DNA-binding domain superfamily/Winged helix DNA-binding domain"/>
    <property type="match status" value="1"/>
</dbReference>
<dbReference type="Gene3D" id="1.10.1740.10">
    <property type="match status" value="1"/>
</dbReference>
<dbReference type="PANTHER" id="PTHR43133:SF51">
    <property type="entry name" value="RNA POLYMERASE SIGMA FACTOR"/>
    <property type="match status" value="1"/>
</dbReference>
<evidence type="ECO:0000313" key="9">
    <source>
        <dbReference type="Proteomes" id="UP000517523"/>
    </source>
</evidence>
<keyword evidence="5" id="KW-0804">Transcription</keyword>
<dbReference type="NCBIfam" id="TIGR02937">
    <property type="entry name" value="sigma70-ECF"/>
    <property type="match status" value="1"/>
</dbReference>